<reference evidence="2" key="1">
    <citation type="journal article" date="2019" name="Int. J. Syst. Evol. Microbiol.">
        <title>The Global Catalogue of Microorganisms (GCM) 10K type strain sequencing project: providing services to taxonomists for standard genome sequencing and annotation.</title>
        <authorList>
            <consortium name="The Broad Institute Genomics Platform"/>
            <consortium name="The Broad Institute Genome Sequencing Center for Infectious Disease"/>
            <person name="Wu L."/>
            <person name="Ma J."/>
        </authorList>
    </citation>
    <scope>NUCLEOTIDE SEQUENCE [LARGE SCALE GENOMIC DNA]</scope>
    <source>
        <strain evidence="2">CCUG 56331</strain>
    </source>
</reference>
<dbReference type="EMBL" id="JBHSNQ010000187">
    <property type="protein sequence ID" value="MFC5543010.1"/>
    <property type="molecule type" value="Genomic_DNA"/>
</dbReference>
<proteinExistence type="predicted"/>
<keyword evidence="2" id="KW-1185">Reference proteome</keyword>
<evidence type="ECO:0000313" key="1">
    <source>
        <dbReference type="EMBL" id="MFC5543010.1"/>
    </source>
</evidence>
<organism evidence="1 2">
    <name type="scientific">Ureibacillus suwonensis</name>
    <dbReference type="NCBI Taxonomy" id="313007"/>
    <lineage>
        <taxon>Bacteria</taxon>
        <taxon>Bacillati</taxon>
        <taxon>Bacillota</taxon>
        <taxon>Bacilli</taxon>
        <taxon>Bacillales</taxon>
        <taxon>Caryophanaceae</taxon>
        <taxon>Ureibacillus</taxon>
    </lineage>
</organism>
<dbReference type="RefSeq" id="WP_342470577.1">
    <property type="nucleotide sequence ID" value="NZ_JBHSNQ010000187.1"/>
</dbReference>
<evidence type="ECO:0000313" key="2">
    <source>
        <dbReference type="Proteomes" id="UP001595978"/>
    </source>
</evidence>
<accession>A0ABW0RHN4</accession>
<sequence>MVFLDEKKTKQKSSQNGFAILDENNVISEKQEKQKKTAVKSSFAEICPIIDITNNDFFEMRSGEYLEIVQIESKDIYSLNETDLQNDINTLAIFYATYIDDLKIVPLDVPLSLERQKAYIAQRMRNNKNPAYETFLKARMKELENLEKYRTNREYFLFLYSDDEKKLLEKVQRVKSLLSRSNPVIGIPLEKKTNILFQLFNPNTKPLNENE</sequence>
<dbReference type="Proteomes" id="UP001595978">
    <property type="component" value="Unassembled WGS sequence"/>
</dbReference>
<protein>
    <submittedName>
        <fullName evidence="1">Uncharacterized protein</fullName>
    </submittedName>
</protein>
<gene>
    <name evidence="1" type="ORF">ACFPOH_14975</name>
</gene>
<name>A0ABW0RHN4_9BACL</name>
<comment type="caution">
    <text evidence="1">The sequence shown here is derived from an EMBL/GenBank/DDBJ whole genome shotgun (WGS) entry which is preliminary data.</text>
</comment>